<evidence type="ECO:0000313" key="2">
    <source>
        <dbReference type="EMBL" id="GAA5805221.1"/>
    </source>
</evidence>
<evidence type="ECO:0000256" key="1">
    <source>
        <dbReference type="SAM" id="MobiDB-lite"/>
    </source>
</evidence>
<dbReference type="EMBL" id="BAABUJ010000043">
    <property type="protein sequence ID" value="GAA5805221.1"/>
    <property type="molecule type" value="Genomic_DNA"/>
</dbReference>
<proteinExistence type="predicted"/>
<accession>A0ABP9YE79</accession>
<gene>
    <name evidence="2" type="ORF">HPULCUR_010735</name>
</gene>
<name>A0ABP9YE79_9FUNG</name>
<protein>
    <submittedName>
        <fullName evidence="2">Uncharacterized protein</fullName>
    </submittedName>
</protein>
<organism evidence="2 3">
    <name type="scientific">Helicostylum pulchrum</name>
    <dbReference type="NCBI Taxonomy" id="562976"/>
    <lineage>
        <taxon>Eukaryota</taxon>
        <taxon>Fungi</taxon>
        <taxon>Fungi incertae sedis</taxon>
        <taxon>Mucoromycota</taxon>
        <taxon>Mucoromycotina</taxon>
        <taxon>Mucoromycetes</taxon>
        <taxon>Mucorales</taxon>
        <taxon>Mucorineae</taxon>
        <taxon>Mucoraceae</taxon>
        <taxon>Helicostylum</taxon>
    </lineage>
</organism>
<keyword evidence="3" id="KW-1185">Reference proteome</keyword>
<sequence>MGLNCHIFSLPPIDKNLHILQNIRSLSYLRTFFELKSGKIKLLLEGLEIIKISEVFWDQTWFDEAEDIPDAEDIYASEPEDEYEDESS</sequence>
<dbReference type="Proteomes" id="UP001476247">
    <property type="component" value="Unassembled WGS sequence"/>
</dbReference>
<evidence type="ECO:0000313" key="3">
    <source>
        <dbReference type="Proteomes" id="UP001476247"/>
    </source>
</evidence>
<reference evidence="2 3" key="1">
    <citation type="submission" date="2024-04" db="EMBL/GenBank/DDBJ databases">
        <title>genome sequences of Mucor flavus KT1a and Helicostylum pulchrum KT1b strains isolation_sourced from the surface of a dry-aged beef.</title>
        <authorList>
            <person name="Toyotome T."/>
            <person name="Hosono M."/>
            <person name="Torimaru M."/>
            <person name="Fukuda K."/>
            <person name="Mikami N."/>
        </authorList>
    </citation>
    <scope>NUCLEOTIDE SEQUENCE [LARGE SCALE GENOMIC DNA]</scope>
    <source>
        <strain evidence="2 3">KT1b</strain>
    </source>
</reference>
<feature type="region of interest" description="Disordered" evidence="1">
    <location>
        <begin position="68"/>
        <end position="88"/>
    </location>
</feature>
<comment type="caution">
    <text evidence="2">The sequence shown here is derived from an EMBL/GenBank/DDBJ whole genome shotgun (WGS) entry which is preliminary data.</text>
</comment>